<protein>
    <recommendedName>
        <fullName evidence="1">PBZ-type domain-containing protein</fullName>
    </recommendedName>
</protein>
<name>E5L9X2_BACOL</name>
<dbReference type="EMBL" id="HQ384103">
    <property type="protein sequence ID" value="ADQ64596.1"/>
    <property type="molecule type" value="mRNA"/>
</dbReference>
<dbReference type="InterPro" id="IPR019406">
    <property type="entry name" value="APLF_PBZ"/>
</dbReference>
<evidence type="ECO:0000313" key="2">
    <source>
        <dbReference type="EMBL" id="ADQ64596.1"/>
    </source>
</evidence>
<feature type="domain" description="PBZ-type" evidence="1">
    <location>
        <begin position="6"/>
        <end position="29"/>
    </location>
</feature>
<dbReference type="Pfam" id="PF10283">
    <property type="entry name" value="zf-CCHH"/>
    <property type="match status" value="1"/>
</dbReference>
<proteinExistence type="evidence at transcript level"/>
<organism evidence="2">
    <name type="scientific">Bactrocera oleae</name>
    <name type="common">Olive fruit fly</name>
    <name type="synonym">Dacus oleae</name>
    <dbReference type="NCBI Taxonomy" id="104688"/>
    <lineage>
        <taxon>Eukaryota</taxon>
        <taxon>Metazoa</taxon>
        <taxon>Ecdysozoa</taxon>
        <taxon>Arthropoda</taxon>
        <taxon>Hexapoda</taxon>
        <taxon>Insecta</taxon>
        <taxon>Pterygota</taxon>
        <taxon>Neoptera</taxon>
        <taxon>Endopterygota</taxon>
        <taxon>Diptera</taxon>
        <taxon>Brachycera</taxon>
        <taxon>Muscomorpha</taxon>
        <taxon>Tephritoidea</taxon>
        <taxon>Tephritidae</taxon>
        <taxon>Bactrocera</taxon>
        <taxon>Daculus</taxon>
    </lineage>
</organism>
<dbReference type="AlphaFoldDB" id="E5L9X2"/>
<sequence length="100" mass="11926">MTTKLKKCPYGEQCYRKNPIHFGEFSHPHWYVIFLTKLKPCYVKYIPKHHSGRDLRKRLDPNTNNCFQRQVLVVRKVAKLRQKQKKVHMNSSGQRLDTGT</sequence>
<accession>E5L9X2</accession>
<reference evidence="2" key="1">
    <citation type="journal article" date="2011" name="Mol. Genet. Genomics">
        <title>Isolation, annotation and applications of expressed sequence tags from the olive fly, Bactrocera oleae.</title>
        <authorList>
            <person name="Tsoumani K.T."/>
            <person name="Augustinos A.A."/>
            <person name="Kakani E.G."/>
            <person name="Drosopoulou E."/>
            <person name="Mavragani-Tsipidou P."/>
            <person name="Mathiopoulos K.D."/>
        </authorList>
    </citation>
    <scope>NUCLEOTIDE SEQUENCE</scope>
</reference>
<feature type="non-terminal residue" evidence="2">
    <location>
        <position position="100"/>
    </location>
</feature>
<evidence type="ECO:0000259" key="1">
    <source>
        <dbReference type="Pfam" id="PF10283"/>
    </source>
</evidence>